<dbReference type="HOGENOM" id="CLU_3057261_0_0_2"/>
<reference evidence="1 2" key="1">
    <citation type="journal article" date="2014" name="Int. J. Syst. Evol. Microbiol.">
        <title>Nitrososphaera viennensis gen. nov., sp. nov., an aerobic and mesophilic, ammonia-oxidizing archaeon from soil and a member of the archaeal phylum Thaumarchaeota.</title>
        <authorList>
            <person name="Stieglmeier M."/>
            <person name="Klingl A."/>
            <person name="Alves R.J."/>
            <person name="Rittmann S.K."/>
            <person name="Melcher M."/>
            <person name="Leisch N."/>
            <person name="Schleper C."/>
        </authorList>
    </citation>
    <scope>NUCLEOTIDE SEQUENCE [LARGE SCALE GENOMIC DNA]</scope>
    <source>
        <strain evidence="1">EN76</strain>
    </source>
</reference>
<evidence type="ECO:0000313" key="2">
    <source>
        <dbReference type="Proteomes" id="UP000027093"/>
    </source>
</evidence>
<dbReference type="EMBL" id="CP007536">
    <property type="protein sequence ID" value="AIC16165.1"/>
    <property type="molecule type" value="Genomic_DNA"/>
</dbReference>
<organism evidence="1 2">
    <name type="scientific">Nitrososphaera viennensis EN76</name>
    <dbReference type="NCBI Taxonomy" id="926571"/>
    <lineage>
        <taxon>Archaea</taxon>
        <taxon>Nitrososphaerota</taxon>
        <taxon>Nitrososphaeria</taxon>
        <taxon>Nitrososphaerales</taxon>
        <taxon>Nitrososphaeraceae</taxon>
        <taxon>Nitrososphaera</taxon>
    </lineage>
</organism>
<dbReference type="Proteomes" id="UP000027093">
    <property type="component" value="Chromosome"/>
</dbReference>
<dbReference type="AlphaFoldDB" id="A0A060HLR5"/>
<accession>A0A060HLR5</accession>
<name>A0A060HLR5_9ARCH</name>
<proteinExistence type="predicted"/>
<protein>
    <submittedName>
        <fullName evidence="1">Uncharacterized protein</fullName>
    </submittedName>
</protein>
<dbReference type="KEGG" id="nvn:NVIE_1954"/>
<keyword evidence="2" id="KW-1185">Reference proteome</keyword>
<dbReference type="STRING" id="926571.NVIE_1954"/>
<gene>
    <name evidence="1" type="ORF">NVIE_1954</name>
</gene>
<evidence type="ECO:0000313" key="1">
    <source>
        <dbReference type="EMBL" id="AIC16165.1"/>
    </source>
</evidence>
<sequence>MQQPKDVESHWGSNSSCFRANTCVTGSNHFILYNDAGIIDGVIDVKDLNVGAA</sequence>